<gene>
    <name evidence="2" type="ORF">PFX98_04645</name>
</gene>
<keyword evidence="3" id="KW-1185">Reference proteome</keyword>
<dbReference type="AlphaFoldDB" id="A0AA95NKW5"/>
<evidence type="ECO:0000313" key="2">
    <source>
        <dbReference type="EMBL" id="WIT12901.1"/>
    </source>
</evidence>
<organism evidence="2 3">
    <name type="scientific">Paucibacter sediminis</name>
    <dbReference type="NCBI Taxonomy" id="3019553"/>
    <lineage>
        <taxon>Bacteria</taxon>
        <taxon>Pseudomonadati</taxon>
        <taxon>Pseudomonadota</taxon>
        <taxon>Betaproteobacteria</taxon>
        <taxon>Burkholderiales</taxon>
        <taxon>Sphaerotilaceae</taxon>
        <taxon>Roseateles</taxon>
    </lineage>
</organism>
<dbReference type="EMBL" id="CP116346">
    <property type="protein sequence ID" value="WIT12901.1"/>
    <property type="molecule type" value="Genomic_DNA"/>
</dbReference>
<dbReference type="SUPFAM" id="SSF55166">
    <property type="entry name" value="Hedgehog/DD-peptidase"/>
    <property type="match status" value="1"/>
</dbReference>
<keyword evidence="2" id="KW-0645">Protease</keyword>
<dbReference type="InterPro" id="IPR009045">
    <property type="entry name" value="Zn_M74/Hedgehog-like"/>
</dbReference>
<sequence length="190" mass="20867">MAGQDLSKAALASLSTATVRPEDLIAPNFQLYELTVSELAARRGIDNALHDDAALRSAVHLARAVLQPIRDRFGRFTPNSVYRSQALERLLKDRPASWISTSQHTEGRACDVEIAGMATLELAHWASANLPNYDQIICECYDPRKGPNSGWVHISLLPPGMGKNRRQLLSYVVDAASDKLVYVEGLQAQA</sequence>
<dbReference type="Proteomes" id="UP001177769">
    <property type="component" value="Chromosome"/>
</dbReference>
<dbReference type="RefSeq" id="WP_285234002.1">
    <property type="nucleotide sequence ID" value="NZ_CP116346.1"/>
</dbReference>
<evidence type="ECO:0000259" key="1">
    <source>
        <dbReference type="Pfam" id="PF08291"/>
    </source>
</evidence>
<dbReference type="GO" id="GO:0004180">
    <property type="term" value="F:carboxypeptidase activity"/>
    <property type="evidence" value="ECO:0007669"/>
    <property type="project" value="UniProtKB-KW"/>
</dbReference>
<protein>
    <submittedName>
        <fullName evidence="2">D-Ala-D-Ala carboxypeptidase family metallohydrolase</fullName>
    </submittedName>
</protein>
<reference evidence="2" key="1">
    <citation type="submission" date="2023-01" db="EMBL/GenBank/DDBJ databases">
        <title>Whole genome sequence of Paucibacter sp. S2-9 isolated from pond sediment.</title>
        <authorList>
            <person name="Jung J.Y."/>
        </authorList>
    </citation>
    <scope>NUCLEOTIDE SEQUENCE</scope>
    <source>
        <strain evidence="2">S2-9</strain>
    </source>
</reference>
<dbReference type="Pfam" id="PF08291">
    <property type="entry name" value="Peptidase_M15_3"/>
    <property type="match status" value="1"/>
</dbReference>
<name>A0AA95NKW5_9BURK</name>
<dbReference type="KEGG" id="pais:PFX98_04645"/>
<dbReference type="InterPro" id="IPR013230">
    <property type="entry name" value="Peptidase_M15A_C"/>
</dbReference>
<proteinExistence type="predicted"/>
<dbReference type="Gene3D" id="3.30.1380.10">
    <property type="match status" value="1"/>
</dbReference>
<accession>A0AA95NKW5</accession>
<keyword evidence="2" id="KW-0121">Carboxypeptidase</keyword>
<evidence type="ECO:0000313" key="3">
    <source>
        <dbReference type="Proteomes" id="UP001177769"/>
    </source>
</evidence>
<keyword evidence="2" id="KW-0378">Hydrolase</keyword>
<feature type="domain" description="Peptidase M15A C-terminal" evidence="1">
    <location>
        <begin position="28"/>
        <end position="129"/>
    </location>
</feature>